<proteinExistence type="predicted"/>
<evidence type="ECO:0000313" key="1">
    <source>
        <dbReference type="EMBL" id="KAE9231438.1"/>
    </source>
</evidence>
<comment type="caution">
    <text evidence="1">The sequence shown here is derived from an EMBL/GenBank/DDBJ whole genome shotgun (WGS) entry which is preliminary data.</text>
</comment>
<name>A0A6G0P1X3_9STRA</name>
<accession>A0A6G0P1X3</accession>
<protein>
    <submittedName>
        <fullName evidence="1">Uncharacterized protein</fullName>
    </submittedName>
</protein>
<sequence length="1153" mass="139356">MTLEDTDDACVYVKESVLRELEQERRRLKWQLSRALQTSDVRAAELEASKAKVKDLLTIVEVNKGVADHVVQRSQGRETKRRAELETLHQQNKQQRQRYVDLALRSMSRRVRDRQQRDAFHSLQQAVLNRSRRREALLRLVARVRWRALKRCLERWKRSCYLEGYDGTVSWSTGSAKVHPMSNDQLGMRQVALTHSTEHSNTRLIGSDSRVFVRWQLLRKVWRNWERAVRWKRRHREFVRIASERSLRLVFVAWRSRARVLRQQRVLVRRVLARTSRRIQQLGLTSLRLRCAEVSAHEWSQVLKTAHLAMEEERKLRAEVQSSTASELHTAYIREQQRQQRFTELQTQHLEAFKRRECKHRALMILRYEMIRTRQKNAIALRFQMLQHHRCVMRRLFTSWKHVAGRSRRIKSVIAAWDARRDHFTQANCFRLFAWTLQLRRQRRFRLRALLSRLRRAWLLRGWVCLRIRSAIAERDAIAQVKLWQFSQQAEARQTACQEEIRRRRRVALKYQITCALLMADKKHDKLLRRVFCGWSKRTATNARQRRALRRLAARKRVKALQAALQLWGHFNDGKVVRCKQLHRYHLTRRLRALQVAFDSWNRNTRERLRQRLASYRQRSCFGAWRQSHHLRKKRMQWFGQFLQRSMHKWRRQAFRSWKQKHDHYATLCARREHTEHELVARLWRRWIGFVAFRLHRQHSQHKRALSGLRSAWQRTILSTAFTSWQTHWRRSQSRERWIVRALRRSASHARARRYLQGWHHHSALTVRRRTALSRICQRRNLRSLHSKWQRWIRASLCDTIAKLKTSTLQAQERVDNVLQSMTRSNLLRRMMRKWRAMAAESSRQQHRRALFAEKRRYVTLQATIRQWQRKIACSPLTKQHRMLQHLLNKLRLSAERHAFSLWQRRAHKQTLFERDRISAELFRRSENRVMVLAEEIRLERERRLVFTSWRVLTARKKKACEFLQTILLQQQLQLMQKSWGTWTVYTQRQICLERLLASTTRRLKAAVWCKLMQMYHHYDLRSTGARRAGLICRKILVRHAWNRWKRIDSLVAKDAALTEAQTSMIESILAFKETIARRHHKKRCRASAAILHQKIRSRREMWGYRRQRRFWSEWVFFTQHSVNVKHSIYDRLVVCALRHSLQACGAMAACGS</sequence>
<dbReference type="Proteomes" id="UP000476176">
    <property type="component" value="Unassembled WGS sequence"/>
</dbReference>
<organism evidence="1 2">
    <name type="scientific">Phytophthora fragariae</name>
    <dbReference type="NCBI Taxonomy" id="53985"/>
    <lineage>
        <taxon>Eukaryota</taxon>
        <taxon>Sar</taxon>
        <taxon>Stramenopiles</taxon>
        <taxon>Oomycota</taxon>
        <taxon>Peronosporomycetes</taxon>
        <taxon>Peronosporales</taxon>
        <taxon>Peronosporaceae</taxon>
        <taxon>Phytophthora</taxon>
    </lineage>
</organism>
<evidence type="ECO:0000313" key="2">
    <source>
        <dbReference type="Proteomes" id="UP000476176"/>
    </source>
</evidence>
<dbReference type="EMBL" id="QXGC01000524">
    <property type="protein sequence ID" value="KAE9231438.1"/>
    <property type="molecule type" value="Genomic_DNA"/>
</dbReference>
<dbReference type="AlphaFoldDB" id="A0A6G0P1X3"/>
<reference evidence="1 2" key="1">
    <citation type="submission" date="2018-09" db="EMBL/GenBank/DDBJ databases">
        <title>Genomic investigation of the strawberry pathogen Phytophthora fragariae indicates pathogenicity is determined by transcriptional variation in three key races.</title>
        <authorList>
            <person name="Adams T.M."/>
            <person name="Armitage A.D."/>
            <person name="Sobczyk M.K."/>
            <person name="Bates H.J."/>
            <person name="Dunwell J.M."/>
            <person name="Nellist C.F."/>
            <person name="Harrison R.J."/>
        </authorList>
    </citation>
    <scope>NUCLEOTIDE SEQUENCE [LARGE SCALE GENOMIC DNA]</scope>
    <source>
        <strain evidence="1 2">BC-23</strain>
    </source>
</reference>
<gene>
    <name evidence="1" type="ORF">PF004_g10216</name>
</gene>